<evidence type="ECO:0000313" key="3">
    <source>
        <dbReference type="Proteomes" id="UP000825483"/>
    </source>
</evidence>
<dbReference type="AlphaFoldDB" id="A0A9R1CYM0"/>
<comment type="caution">
    <text evidence="2">The sequence shown here is derived from an EMBL/GenBank/DDBJ whole genome shotgun (WGS) entry which is preliminary data.</text>
</comment>
<feature type="coiled-coil region" evidence="1">
    <location>
        <begin position="39"/>
        <end position="66"/>
    </location>
</feature>
<gene>
    <name evidence="2" type="ORF">PRLR5076_19540</name>
</gene>
<protein>
    <submittedName>
        <fullName evidence="2">Uncharacterized protein</fullName>
    </submittedName>
</protein>
<name>A0A9R1CYM0_9BACT</name>
<dbReference type="GeneID" id="72466858"/>
<dbReference type="RefSeq" id="WP_223928888.1">
    <property type="nucleotide sequence ID" value="NZ_BPTU01000001.1"/>
</dbReference>
<evidence type="ECO:0000313" key="2">
    <source>
        <dbReference type="EMBL" id="GJG59103.1"/>
    </source>
</evidence>
<dbReference type="Proteomes" id="UP000825483">
    <property type="component" value="Unassembled WGS sequence"/>
</dbReference>
<dbReference type="EMBL" id="BPUB01000002">
    <property type="protein sequence ID" value="GJG59103.1"/>
    <property type="molecule type" value="Genomic_DNA"/>
</dbReference>
<proteinExistence type="predicted"/>
<sequence length="148" mass="17166">MDLQLFQDLTPAERIEMLDAQADEVTEEMYLRPYDNSELVEKREEYVKLSIEMANIKAEEDEVRAEFKERKDPITKQMNTLLSNIRQGGENVRGKLYKIVDQDERVTGFYDEDGTCVNQRKALPSELNAPTIFRGLRAESRKTGTDDK</sequence>
<accession>A0A9R1CYM0</accession>
<evidence type="ECO:0000256" key="1">
    <source>
        <dbReference type="SAM" id="Coils"/>
    </source>
</evidence>
<reference evidence="2" key="1">
    <citation type="journal article" date="2022" name="Int. J. Syst. Evol. Microbiol.">
        <title>Prevotella lacticifex sp. nov., isolated from the rumen of cows.</title>
        <authorList>
            <person name="Shinkai T."/>
            <person name="Ikeyama N."/>
            <person name="Kumagai M."/>
            <person name="Ohmori H."/>
            <person name="Sakamoto M."/>
            <person name="Ohkuma M."/>
            <person name="Mitsumori M."/>
        </authorList>
    </citation>
    <scope>NUCLEOTIDE SEQUENCE</scope>
    <source>
        <strain evidence="2">R5076</strain>
    </source>
</reference>
<organism evidence="2 3">
    <name type="scientific">Prevotella lacticifex</name>
    <dbReference type="NCBI Taxonomy" id="2854755"/>
    <lineage>
        <taxon>Bacteria</taxon>
        <taxon>Pseudomonadati</taxon>
        <taxon>Bacteroidota</taxon>
        <taxon>Bacteroidia</taxon>
        <taxon>Bacteroidales</taxon>
        <taxon>Prevotellaceae</taxon>
        <taxon>Prevotella</taxon>
    </lineage>
</organism>
<keyword evidence="3" id="KW-1185">Reference proteome</keyword>
<keyword evidence="1" id="KW-0175">Coiled coil</keyword>